<feature type="active site" description="Proton donor/acceptor" evidence="14">
    <location>
        <position position="379"/>
    </location>
</feature>
<protein>
    <recommendedName>
        <fullName evidence="13">Zinc carboxypeptidase</fullName>
        <ecNumber evidence="12">3.4.17.18</ecNumber>
    </recommendedName>
</protein>
<dbReference type="EC" id="3.4.17.18" evidence="12"/>
<dbReference type="AlphaFoldDB" id="A0A8J3K2J6"/>
<feature type="domain" description="Peptidase M14" evidence="17">
    <location>
        <begin position="110"/>
        <end position="416"/>
    </location>
</feature>
<dbReference type="GO" id="GO:0004181">
    <property type="term" value="F:metallocarboxypeptidase activity"/>
    <property type="evidence" value="ECO:0007669"/>
    <property type="project" value="InterPro"/>
</dbReference>
<dbReference type="PROSITE" id="PS00133">
    <property type="entry name" value="CARBOXYPEPT_ZN_2"/>
    <property type="match status" value="1"/>
</dbReference>
<evidence type="ECO:0000256" key="3">
    <source>
        <dbReference type="ARBA" id="ARBA00022645"/>
    </source>
</evidence>
<comment type="function">
    <text evidence="11">Carboxypeptidase that possesses the specificities of both mammalian Cpase A and B. Thus shows broad substrate specificity, being able to cleave Cbz-Gly-Leu, Cbz-Gly-Val, Cbz-Gly-Phe, Cbz-Gly-Lys and Bz-Gly-Arg in vitro.</text>
</comment>
<evidence type="ECO:0000256" key="10">
    <source>
        <dbReference type="ARBA" id="ARBA00050859"/>
    </source>
</evidence>
<dbReference type="EMBL" id="BONG01000030">
    <property type="protein sequence ID" value="GIF91267.1"/>
    <property type="molecule type" value="Genomic_DNA"/>
</dbReference>
<dbReference type="CDD" id="cd03859">
    <property type="entry name" value="M14_CPT"/>
    <property type="match status" value="1"/>
</dbReference>
<comment type="cofactor">
    <cofactor evidence="1">
        <name>Zn(2+)</name>
        <dbReference type="ChEBI" id="CHEBI:29105"/>
    </cofactor>
</comment>
<evidence type="ECO:0000256" key="12">
    <source>
        <dbReference type="ARBA" id="ARBA00066554"/>
    </source>
</evidence>
<dbReference type="InterPro" id="IPR000834">
    <property type="entry name" value="Peptidase_M14"/>
</dbReference>
<evidence type="ECO:0000256" key="15">
    <source>
        <dbReference type="SAM" id="SignalP"/>
    </source>
</evidence>
<keyword evidence="4" id="KW-0645">Protease</keyword>
<evidence type="ECO:0000256" key="4">
    <source>
        <dbReference type="ARBA" id="ARBA00022670"/>
    </source>
</evidence>
<evidence type="ECO:0000256" key="13">
    <source>
        <dbReference type="ARBA" id="ARBA00074273"/>
    </source>
</evidence>
<keyword evidence="7" id="KW-0378">Hydrolase</keyword>
<dbReference type="Proteomes" id="UP000619293">
    <property type="component" value="Unassembled WGS sequence"/>
</dbReference>
<keyword evidence="6 15" id="KW-0732">Signal</keyword>
<dbReference type="PANTHER" id="PTHR11705">
    <property type="entry name" value="PROTEASE FAMILY M14 CARBOXYPEPTIDASE A,B"/>
    <property type="match status" value="1"/>
</dbReference>
<comment type="caution">
    <text evidence="18">The sequence shown here is derived from an EMBL/GenBank/DDBJ whole genome shotgun (WGS) entry which is preliminary data.</text>
</comment>
<dbReference type="RefSeq" id="WP_191839087.1">
    <property type="nucleotide sequence ID" value="NZ_BAAALB010000006.1"/>
</dbReference>
<dbReference type="InterPro" id="IPR033810">
    <property type="entry name" value="Carboxypeptidase_T"/>
</dbReference>
<evidence type="ECO:0000313" key="19">
    <source>
        <dbReference type="Proteomes" id="UP000619293"/>
    </source>
</evidence>
<dbReference type="PROSITE" id="PS52035">
    <property type="entry name" value="PEPTIDASE_M14"/>
    <property type="match status" value="1"/>
</dbReference>
<evidence type="ECO:0000256" key="11">
    <source>
        <dbReference type="ARBA" id="ARBA00055464"/>
    </source>
</evidence>
<dbReference type="Gene3D" id="2.60.120.200">
    <property type="match status" value="1"/>
</dbReference>
<dbReference type="SMART" id="SM00631">
    <property type="entry name" value="Zn_pept"/>
    <property type="match status" value="1"/>
</dbReference>
<evidence type="ECO:0000256" key="7">
    <source>
        <dbReference type="ARBA" id="ARBA00022801"/>
    </source>
</evidence>
<name>A0A8J3K2J6_9ACTN</name>
<keyword evidence="5" id="KW-0479">Metal-binding</keyword>
<evidence type="ECO:0000259" key="17">
    <source>
        <dbReference type="PROSITE" id="PS52035"/>
    </source>
</evidence>
<evidence type="ECO:0000259" key="16">
    <source>
        <dbReference type="PROSITE" id="PS50060"/>
    </source>
</evidence>
<dbReference type="SUPFAM" id="SSF53187">
    <property type="entry name" value="Zn-dependent exopeptidases"/>
    <property type="match status" value="1"/>
</dbReference>
<evidence type="ECO:0000256" key="8">
    <source>
        <dbReference type="ARBA" id="ARBA00022833"/>
    </source>
</evidence>
<dbReference type="InterPro" id="IPR000998">
    <property type="entry name" value="MAM_dom"/>
</dbReference>
<proteinExistence type="inferred from homology"/>
<evidence type="ECO:0000256" key="2">
    <source>
        <dbReference type="ARBA" id="ARBA00005988"/>
    </source>
</evidence>
<dbReference type="FunFam" id="3.40.630.10:FF:000084">
    <property type="entry name" value="Carboxypeptidase B2"/>
    <property type="match status" value="1"/>
</dbReference>
<keyword evidence="19" id="KW-1185">Reference proteome</keyword>
<dbReference type="PANTHER" id="PTHR11705:SF143">
    <property type="entry name" value="SLL0236 PROTEIN"/>
    <property type="match status" value="1"/>
</dbReference>
<feature type="chain" id="PRO_5035292792" description="Zinc carboxypeptidase" evidence="15">
    <location>
        <begin position="27"/>
        <end position="614"/>
    </location>
</feature>
<evidence type="ECO:0000256" key="6">
    <source>
        <dbReference type="ARBA" id="ARBA00022729"/>
    </source>
</evidence>
<dbReference type="PRINTS" id="PR00765">
    <property type="entry name" value="CRBOXYPTASEA"/>
</dbReference>
<dbReference type="GO" id="GO:0005615">
    <property type="term" value="C:extracellular space"/>
    <property type="evidence" value="ECO:0007669"/>
    <property type="project" value="TreeGrafter"/>
</dbReference>
<evidence type="ECO:0000256" key="9">
    <source>
        <dbReference type="ARBA" id="ARBA00023049"/>
    </source>
</evidence>
<dbReference type="Pfam" id="PF00246">
    <property type="entry name" value="Peptidase_M14"/>
    <property type="match status" value="1"/>
</dbReference>
<keyword evidence="9" id="KW-0482">Metalloprotease</keyword>
<keyword evidence="3" id="KW-0121">Carboxypeptidase</keyword>
<dbReference type="GO" id="GO:0008270">
    <property type="term" value="F:zinc ion binding"/>
    <property type="evidence" value="ECO:0007669"/>
    <property type="project" value="InterPro"/>
</dbReference>
<dbReference type="GO" id="GO:0016020">
    <property type="term" value="C:membrane"/>
    <property type="evidence" value="ECO:0007669"/>
    <property type="project" value="InterPro"/>
</dbReference>
<sequence length="614" mass="64881">MRRRLTVFVSTLALAGTMVLTGPADGAPLGPEVSTSGHYTVQGIKTLAQRNAIAGTGAAIDGFDHGIMDVTATPGEAAAIKALGFTVTRVLAPAQDDHVQALAFPPADSNYHDYSEMMSVINSLAASYPSIFRVTTIGNSYEGRNMPLIKISDNVATDENEVEVMFNHHQHAREHLTVEMAIYLMNLFTSGYGSDSAITNIVNSREIWIIPDMNPDGGEYDIATGSYRSWRKNRQPNSGSSNVGTDLNRNWSYQWGCCGGSSGTTSSETYRGPSSFSAPETQNLRNFVNSRVVGGVQQIKANIDFHTYSQLILWPFGYTTANNPSGMSADEYNTFATLGQQMAATNSYTPEQSSDLYIADGTSIDWMWGTHRIWAYTFEMYPGSSGSGGGFYPPDEVITAQTTRNRAAVLMLLQQADCPYRVIGKESTYCGTGGGGTTVWSDTFETATGWTVNPGGTDTATVGQWARGTAQATNSSGAKQLAPFAGSNDLATGLSAGTAAGDFDLDGGVSSIRSPAITLPATGTLSASWQWYLAHGSNSSSADYLRISVVHSGGTTVLATITGAASNRNGAWGAASANLTAYAGQSVQLLVEAADASTASLVEAGLDNITVTQS</sequence>
<feature type="domain" description="MAM" evidence="16">
    <location>
        <begin position="440"/>
        <end position="614"/>
    </location>
</feature>
<dbReference type="PROSITE" id="PS50060">
    <property type="entry name" value="MAM_2"/>
    <property type="match status" value="1"/>
</dbReference>
<keyword evidence="8" id="KW-0862">Zinc</keyword>
<comment type="catalytic activity">
    <reaction evidence="10">
        <text>Releases a C-terminal residue, which may be hydrophobic or positively charged.</text>
        <dbReference type="EC" id="3.4.17.18"/>
    </reaction>
</comment>
<dbReference type="InterPro" id="IPR057247">
    <property type="entry name" value="CARBOXYPEPT_ZN_2"/>
</dbReference>
<accession>A0A8J3K2J6</accession>
<evidence type="ECO:0000256" key="14">
    <source>
        <dbReference type="PROSITE-ProRule" id="PRU01379"/>
    </source>
</evidence>
<dbReference type="Gene3D" id="3.40.630.10">
    <property type="entry name" value="Zn peptidases"/>
    <property type="match status" value="1"/>
</dbReference>
<reference evidence="18 19" key="1">
    <citation type="submission" date="2021-01" db="EMBL/GenBank/DDBJ databases">
        <title>Whole genome shotgun sequence of Catellatospora chokoriensis NBRC 107358.</title>
        <authorList>
            <person name="Komaki H."/>
            <person name="Tamura T."/>
        </authorList>
    </citation>
    <scope>NUCLEOTIDE SEQUENCE [LARGE SCALE GENOMIC DNA]</scope>
    <source>
        <strain evidence="18 19">NBRC 107358</strain>
    </source>
</reference>
<evidence type="ECO:0000256" key="1">
    <source>
        <dbReference type="ARBA" id="ARBA00001947"/>
    </source>
</evidence>
<gene>
    <name evidence="18" type="ORF">Cch02nite_47110</name>
</gene>
<dbReference type="GO" id="GO:0006508">
    <property type="term" value="P:proteolysis"/>
    <property type="evidence" value="ECO:0007669"/>
    <property type="project" value="UniProtKB-KW"/>
</dbReference>
<feature type="signal peptide" evidence="15">
    <location>
        <begin position="1"/>
        <end position="26"/>
    </location>
</feature>
<evidence type="ECO:0000256" key="5">
    <source>
        <dbReference type="ARBA" id="ARBA00022723"/>
    </source>
</evidence>
<comment type="similarity">
    <text evidence="2 14">Belongs to the peptidase M14 family.</text>
</comment>
<evidence type="ECO:0000313" key="18">
    <source>
        <dbReference type="EMBL" id="GIF91267.1"/>
    </source>
</evidence>
<organism evidence="18 19">
    <name type="scientific">Catellatospora chokoriensis</name>
    <dbReference type="NCBI Taxonomy" id="310353"/>
    <lineage>
        <taxon>Bacteria</taxon>
        <taxon>Bacillati</taxon>
        <taxon>Actinomycetota</taxon>
        <taxon>Actinomycetes</taxon>
        <taxon>Micromonosporales</taxon>
        <taxon>Micromonosporaceae</taxon>
        <taxon>Catellatospora</taxon>
    </lineage>
</organism>